<feature type="compositionally biased region" description="Low complexity" evidence="1">
    <location>
        <begin position="32"/>
        <end position="42"/>
    </location>
</feature>
<dbReference type="Proteomes" id="UP001521184">
    <property type="component" value="Unassembled WGS sequence"/>
</dbReference>
<feature type="region of interest" description="Disordered" evidence="1">
    <location>
        <begin position="119"/>
        <end position="196"/>
    </location>
</feature>
<dbReference type="EMBL" id="JAKEKT020000010">
    <property type="protein sequence ID" value="KAL1648047.1"/>
    <property type="molecule type" value="Genomic_DNA"/>
</dbReference>
<organism evidence="2 3">
    <name type="scientific">Diplodia intermedia</name>
    <dbReference type="NCBI Taxonomy" id="856260"/>
    <lineage>
        <taxon>Eukaryota</taxon>
        <taxon>Fungi</taxon>
        <taxon>Dikarya</taxon>
        <taxon>Ascomycota</taxon>
        <taxon>Pezizomycotina</taxon>
        <taxon>Dothideomycetes</taxon>
        <taxon>Dothideomycetes incertae sedis</taxon>
        <taxon>Botryosphaeriales</taxon>
        <taxon>Botryosphaeriaceae</taxon>
        <taxon>Diplodia</taxon>
    </lineage>
</organism>
<evidence type="ECO:0000313" key="3">
    <source>
        <dbReference type="Proteomes" id="UP001521184"/>
    </source>
</evidence>
<feature type="region of interest" description="Disordered" evidence="1">
    <location>
        <begin position="1"/>
        <end position="62"/>
    </location>
</feature>
<keyword evidence="3" id="KW-1185">Reference proteome</keyword>
<evidence type="ECO:0000256" key="1">
    <source>
        <dbReference type="SAM" id="MobiDB-lite"/>
    </source>
</evidence>
<sequence>MTTQRATSEHGREEQEGYEGGGNGVAAPVPPATVLCASSSSSPAREISLLSERSQPRGAGRGELEHWRLLCRKLSELSLSVTDVSKAQVDEWINTPPDSAEEYFQMHLLDDLKRKKMARELEGEAAQETVGPSGSSEEDAKKMHRNNAYMQLAGAEGTRADCSRARNLEEGTHSKPLQASAPEPKPKVGKRVEWTQ</sequence>
<evidence type="ECO:0000313" key="2">
    <source>
        <dbReference type="EMBL" id="KAL1648047.1"/>
    </source>
</evidence>
<reference evidence="2 3" key="1">
    <citation type="journal article" date="2023" name="Plant Dis.">
        <title>First Report of Diplodia intermedia Causing Canker and Dieback Diseases on Apple Trees in Canada.</title>
        <authorList>
            <person name="Ellouze W."/>
            <person name="Ilyukhin E."/>
            <person name="Sulman M."/>
            <person name="Ali S."/>
        </authorList>
    </citation>
    <scope>NUCLEOTIDE SEQUENCE [LARGE SCALE GENOMIC DNA]</scope>
    <source>
        <strain evidence="2 3">M45-28</strain>
    </source>
</reference>
<comment type="caution">
    <text evidence="2">The sequence shown here is derived from an EMBL/GenBank/DDBJ whole genome shotgun (WGS) entry which is preliminary data.</text>
</comment>
<feature type="compositionally biased region" description="Basic and acidic residues" evidence="1">
    <location>
        <begin position="158"/>
        <end position="173"/>
    </location>
</feature>
<name>A0ABR3U0A6_9PEZI</name>
<feature type="compositionally biased region" description="Basic and acidic residues" evidence="1">
    <location>
        <begin position="184"/>
        <end position="196"/>
    </location>
</feature>
<protein>
    <submittedName>
        <fullName evidence="2">Uncharacterized protein</fullName>
    </submittedName>
</protein>
<gene>
    <name evidence="2" type="ORF">SLS58_002372</name>
</gene>
<accession>A0ABR3U0A6</accession>
<proteinExistence type="predicted"/>